<evidence type="ECO:0000313" key="9">
    <source>
        <dbReference type="EMBL" id="ACL72820.1"/>
    </source>
</evidence>
<evidence type="ECO:0000259" key="8">
    <source>
        <dbReference type="PROSITE" id="PS51007"/>
    </source>
</evidence>
<dbReference type="GO" id="GO:0020037">
    <property type="term" value="F:heme binding"/>
    <property type="evidence" value="ECO:0007669"/>
    <property type="project" value="InterPro"/>
</dbReference>
<keyword evidence="10" id="KW-1185">Reference proteome</keyword>
<keyword evidence="2 6" id="KW-0349">Heme</keyword>
<dbReference type="Proteomes" id="UP000002383">
    <property type="component" value="Chromosome"/>
</dbReference>
<dbReference type="OrthoDB" id="188778at2"/>
<evidence type="ECO:0000313" key="10">
    <source>
        <dbReference type="Proteomes" id="UP000002383"/>
    </source>
</evidence>
<dbReference type="PROSITE" id="PS51007">
    <property type="entry name" value="CYTC"/>
    <property type="match status" value="1"/>
</dbReference>
<name>B8GSB6_THISH</name>
<gene>
    <name evidence="9" type="ordered locus">Tgr7_1738</name>
</gene>
<keyword evidence="3 6" id="KW-0479">Metal-binding</keyword>
<dbReference type="Gene3D" id="1.10.760.10">
    <property type="entry name" value="Cytochrome c-like domain"/>
    <property type="match status" value="1"/>
</dbReference>
<evidence type="ECO:0000256" key="2">
    <source>
        <dbReference type="ARBA" id="ARBA00022617"/>
    </source>
</evidence>
<evidence type="ECO:0000256" key="7">
    <source>
        <dbReference type="SAM" id="SignalP"/>
    </source>
</evidence>
<proteinExistence type="predicted"/>
<evidence type="ECO:0000256" key="4">
    <source>
        <dbReference type="ARBA" id="ARBA00022982"/>
    </source>
</evidence>
<dbReference type="EMBL" id="CP001339">
    <property type="protein sequence ID" value="ACL72820.1"/>
    <property type="molecule type" value="Genomic_DNA"/>
</dbReference>
<evidence type="ECO:0000256" key="3">
    <source>
        <dbReference type="ARBA" id="ARBA00022723"/>
    </source>
</evidence>
<dbReference type="InterPro" id="IPR009056">
    <property type="entry name" value="Cyt_c-like_dom"/>
</dbReference>
<keyword evidence="7" id="KW-0732">Signal</keyword>
<feature type="chain" id="PRO_5002872930" evidence="7">
    <location>
        <begin position="26"/>
        <end position="103"/>
    </location>
</feature>
<dbReference type="STRING" id="396588.Tgr7_1738"/>
<accession>B8GSB6</accession>
<evidence type="ECO:0000256" key="1">
    <source>
        <dbReference type="ARBA" id="ARBA00022448"/>
    </source>
</evidence>
<dbReference type="PANTHER" id="PTHR33751">
    <property type="entry name" value="CBB3-TYPE CYTOCHROME C OXIDASE SUBUNIT FIXP"/>
    <property type="match status" value="1"/>
</dbReference>
<dbReference type="KEGG" id="tgr:Tgr7_1738"/>
<keyword evidence="1" id="KW-0813">Transport</keyword>
<dbReference type="AlphaFoldDB" id="B8GSB6"/>
<feature type="domain" description="Cytochrome c" evidence="8">
    <location>
        <begin position="23"/>
        <end position="103"/>
    </location>
</feature>
<dbReference type="InterPro" id="IPR050597">
    <property type="entry name" value="Cytochrome_c_Oxidase_Subunit"/>
</dbReference>
<sequence length="103" mass="10971" precursor="true">MKFKALTLIVPVALTLSLVSGTALAEEGPSRGALLAATCFSCHGPMGQSNGSMPSLAGYPRDVMVSQMQAFRDGTRPGTVMPRHAKGYTDEEFELMADYIANM</sequence>
<keyword evidence="4" id="KW-0249">Electron transport</keyword>
<dbReference type="Pfam" id="PF00034">
    <property type="entry name" value="Cytochrom_C"/>
    <property type="match status" value="1"/>
</dbReference>
<dbReference type="InterPro" id="IPR036909">
    <property type="entry name" value="Cyt_c-like_dom_sf"/>
</dbReference>
<evidence type="ECO:0000256" key="5">
    <source>
        <dbReference type="ARBA" id="ARBA00023004"/>
    </source>
</evidence>
<keyword evidence="5 6" id="KW-0408">Iron</keyword>
<reference evidence="9 10" key="1">
    <citation type="journal article" date="2011" name="Stand. Genomic Sci.">
        <title>Complete genome sequence of 'Thioalkalivibrio sulfidophilus' HL-EbGr7.</title>
        <authorList>
            <person name="Muyzer G."/>
            <person name="Sorokin D.Y."/>
            <person name="Mavromatis K."/>
            <person name="Lapidus A."/>
            <person name="Clum A."/>
            <person name="Ivanova N."/>
            <person name="Pati A."/>
            <person name="d'Haeseleer P."/>
            <person name="Woyke T."/>
            <person name="Kyrpides N.C."/>
        </authorList>
    </citation>
    <scope>NUCLEOTIDE SEQUENCE [LARGE SCALE GENOMIC DNA]</scope>
    <source>
        <strain evidence="9 10">HL-EbGR7</strain>
    </source>
</reference>
<dbReference type="HOGENOM" id="CLU_128253_2_3_6"/>
<dbReference type="GO" id="GO:0046872">
    <property type="term" value="F:metal ion binding"/>
    <property type="evidence" value="ECO:0007669"/>
    <property type="project" value="UniProtKB-KW"/>
</dbReference>
<evidence type="ECO:0000256" key="6">
    <source>
        <dbReference type="PROSITE-ProRule" id="PRU00433"/>
    </source>
</evidence>
<dbReference type="PANTHER" id="PTHR33751:SF9">
    <property type="entry name" value="CYTOCHROME C4"/>
    <property type="match status" value="1"/>
</dbReference>
<dbReference type="eggNOG" id="COG2863">
    <property type="taxonomic scope" value="Bacteria"/>
</dbReference>
<protein>
    <submittedName>
        <fullName evidence="9">Cytochrome c, class I</fullName>
    </submittedName>
</protein>
<dbReference type="RefSeq" id="WP_012638302.1">
    <property type="nucleotide sequence ID" value="NC_011901.1"/>
</dbReference>
<feature type="signal peptide" evidence="7">
    <location>
        <begin position="1"/>
        <end position="25"/>
    </location>
</feature>
<dbReference type="GO" id="GO:0009055">
    <property type="term" value="F:electron transfer activity"/>
    <property type="evidence" value="ECO:0007669"/>
    <property type="project" value="InterPro"/>
</dbReference>
<organism evidence="9 10">
    <name type="scientific">Thioalkalivibrio sulfidiphilus (strain HL-EbGR7)</name>
    <dbReference type="NCBI Taxonomy" id="396588"/>
    <lineage>
        <taxon>Bacteria</taxon>
        <taxon>Pseudomonadati</taxon>
        <taxon>Pseudomonadota</taxon>
        <taxon>Gammaproteobacteria</taxon>
        <taxon>Chromatiales</taxon>
        <taxon>Ectothiorhodospiraceae</taxon>
        <taxon>Thioalkalivibrio</taxon>
    </lineage>
</organism>
<dbReference type="SUPFAM" id="SSF46626">
    <property type="entry name" value="Cytochrome c"/>
    <property type="match status" value="1"/>
</dbReference>